<evidence type="ECO:0000256" key="2">
    <source>
        <dbReference type="ARBA" id="ARBA00010447"/>
    </source>
</evidence>
<keyword evidence="7" id="KW-1185">Reference proteome</keyword>
<feature type="domain" description="Aminotransferase class V" evidence="5">
    <location>
        <begin position="2"/>
        <end position="368"/>
    </location>
</feature>
<keyword evidence="6" id="KW-0032">Aminotransferase</keyword>
<dbReference type="PIRSF" id="PIRSF005572">
    <property type="entry name" value="NifS"/>
    <property type="match status" value="1"/>
</dbReference>
<gene>
    <name evidence="6" type="ORF">KVH43_04645</name>
</gene>
<evidence type="ECO:0000256" key="1">
    <source>
        <dbReference type="ARBA" id="ARBA00001933"/>
    </source>
</evidence>
<dbReference type="GO" id="GO:0008483">
    <property type="term" value="F:transaminase activity"/>
    <property type="evidence" value="ECO:0007669"/>
    <property type="project" value="UniProtKB-KW"/>
</dbReference>
<dbReference type="CDD" id="cd06453">
    <property type="entry name" value="SufS_like"/>
    <property type="match status" value="1"/>
</dbReference>
<proteinExistence type="inferred from homology"/>
<dbReference type="Pfam" id="PF00266">
    <property type="entry name" value="Aminotran_5"/>
    <property type="match status" value="1"/>
</dbReference>
<dbReference type="PANTHER" id="PTHR43586:SF4">
    <property type="entry name" value="ISOPENICILLIN N EPIMERASE"/>
    <property type="match status" value="1"/>
</dbReference>
<name>A0ABX8RI28_9CLOT</name>
<dbReference type="PANTHER" id="PTHR43586">
    <property type="entry name" value="CYSTEINE DESULFURASE"/>
    <property type="match status" value="1"/>
</dbReference>
<dbReference type="NCBIfam" id="TIGR01977">
    <property type="entry name" value="am_tr_V_EF2568"/>
    <property type="match status" value="1"/>
</dbReference>
<dbReference type="InterPro" id="IPR000192">
    <property type="entry name" value="Aminotrans_V_dom"/>
</dbReference>
<comment type="similarity">
    <text evidence="2">Belongs to the class-V pyridoxal-phosphate-dependent aminotransferase family. Csd subfamily.</text>
</comment>
<dbReference type="InterPro" id="IPR010969">
    <property type="entry name" value="Cys_dSase-rel_unknwn_funct"/>
</dbReference>
<evidence type="ECO:0000256" key="4">
    <source>
        <dbReference type="ARBA" id="ARBA00022898"/>
    </source>
</evidence>
<evidence type="ECO:0000313" key="6">
    <source>
        <dbReference type="EMBL" id="QXM07390.1"/>
    </source>
</evidence>
<accession>A0ABX8RI28</accession>
<keyword evidence="3" id="KW-0808">Transferase</keyword>
<organism evidence="6 7">
    <name type="scientific">Crassaminicella indica</name>
    <dbReference type="NCBI Taxonomy" id="2855394"/>
    <lineage>
        <taxon>Bacteria</taxon>
        <taxon>Bacillati</taxon>
        <taxon>Bacillota</taxon>
        <taxon>Clostridia</taxon>
        <taxon>Eubacteriales</taxon>
        <taxon>Clostridiaceae</taxon>
        <taxon>Crassaminicella</taxon>
    </lineage>
</organism>
<evidence type="ECO:0000256" key="3">
    <source>
        <dbReference type="ARBA" id="ARBA00022679"/>
    </source>
</evidence>
<dbReference type="InterPro" id="IPR016454">
    <property type="entry name" value="Cysteine_dSase"/>
</dbReference>
<evidence type="ECO:0000313" key="7">
    <source>
        <dbReference type="Proteomes" id="UP000886818"/>
    </source>
</evidence>
<comment type="cofactor">
    <cofactor evidence="1">
        <name>pyridoxal 5'-phosphate</name>
        <dbReference type="ChEBI" id="CHEBI:597326"/>
    </cofactor>
</comment>
<sequence>MIYLDNAATTYPKPEMVYVAMDKCMREYGANPGRAGHQLALEAGRAIYKTRELICKLFNIDNPMQIIFTCNATDSLNLALKGILKQGDHIITTSMEHNSMIRPIVTLEKLGIEYTVIQCDKKGMIDTQDIEKAIKENTKMIATTHASNVAGTLMPIEEIGEIAEKNNIIYLVDAAQTAGVYNIDVEKMNIDLLAAPGHKGLLGPQGTGFLYIREGLDLQQMKEGGTGSKSELLTQPEIIPDRYESGTPNTPGIVGLGAGIEFILKEGIEKIRKHEEELTAYMISELQKIDNVRIYGPLDAKKQAAVISINIEDEDSSEISYILDKVFHIAVRSGLHCAPMAHKTMGTFEQGTVRFSLGYFNTKEDVEKAVEALKKICDELKNR</sequence>
<evidence type="ECO:0000259" key="5">
    <source>
        <dbReference type="Pfam" id="PF00266"/>
    </source>
</evidence>
<protein>
    <submittedName>
        <fullName evidence="6">Aminotransferase class V-fold PLP-dependent enzyme</fullName>
    </submittedName>
</protein>
<reference evidence="6" key="1">
    <citation type="submission" date="2021-07" db="EMBL/GenBank/DDBJ databases">
        <title>Complete genome sequence of Crassaminicella sp. 143-21, isolated from a deep-sea hydrothermal vent.</title>
        <authorList>
            <person name="Li X."/>
        </authorList>
    </citation>
    <scope>NUCLEOTIDE SEQUENCE</scope>
    <source>
        <strain evidence="6">143-21</strain>
    </source>
</reference>
<keyword evidence="4" id="KW-0663">Pyridoxal phosphate</keyword>
<dbReference type="InterPro" id="IPR010970">
    <property type="entry name" value="Cys_dSase_SufS"/>
</dbReference>
<dbReference type="EMBL" id="CP078093">
    <property type="protein sequence ID" value="QXM07390.1"/>
    <property type="molecule type" value="Genomic_DNA"/>
</dbReference>
<dbReference type="Proteomes" id="UP000886818">
    <property type="component" value="Chromosome"/>
</dbReference>